<sequence length="85" mass="9455">MIVWAILLLGGLLCYFYLKRESSAGHRPISRTIRSLAMAFLVMNLMAMIFFNGRPITPVTYFMLGVGTMAVIGIVVETVLAQTQK</sequence>
<keyword evidence="1" id="KW-0472">Membrane</keyword>
<keyword evidence="1" id="KW-0812">Transmembrane</keyword>
<evidence type="ECO:0000313" key="3">
    <source>
        <dbReference type="Proteomes" id="UP000321051"/>
    </source>
</evidence>
<proteinExistence type="predicted"/>
<name>A0A510Y4B9_MARHA</name>
<feature type="transmembrane region" description="Helical" evidence="1">
    <location>
        <begin position="59"/>
        <end position="80"/>
    </location>
</feature>
<evidence type="ECO:0000313" key="2">
    <source>
        <dbReference type="EMBL" id="GEK58178.1"/>
    </source>
</evidence>
<dbReference type="EMBL" id="BJUN01000005">
    <property type="protein sequence ID" value="GEK58178.1"/>
    <property type="molecule type" value="Genomic_DNA"/>
</dbReference>
<dbReference type="AlphaFoldDB" id="A0A510Y4B9"/>
<dbReference type="Proteomes" id="UP000321051">
    <property type="component" value="Unassembled WGS sequence"/>
</dbReference>
<comment type="caution">
    <text evidence="2">The sequence shown here is derived from an EMBL/GenBank/DDBJ whole genome shotgun (WGS) entry which is preliminary data.</text>
</comment>
<accession>A0A510Y4B9</accession>
<feature type="transmembrane region" description="Helical" evidence="1">
    <location>
        <begin position="36"/>
        <end position="53"/>
    </location>
</feature>
<keyword evidence="3" id="KW-1185">Reference proteome</keyword>
<dbReference type="RefSeq" id="WP_079476297.1">
    <property type="nucleotide sequence ID" value="NZ_BJUN01000005.1"/>
</dbReference>
<organism evidence="2 3">
    <name type="scientific">Marinococcus halophilus</name>
    <dbReference type="NCBI Taxonomy" id="1371"/>
    <lineage>
        <taxon>Bacteria</taxon>
        <taxon>Bacillati</taxon>
        <taxon>Bacillota</taxon>
        <taxon>Bacilli</taxon>
        <taxon>Bacillales</taxon>
        <taxon>Bacillaceae</taxon>
        <taxon>Marinococcus</taxon>
    </lineage>
</organism>
<protein>
    <submittedName>
        <fullName evidence="2">Uncharacterized protein</fullName>
    </submittedName>
</protein>
<gene>
    <name evidence="2" type="ORF">MHA01_10830</name>
</gene>
<keyword evidence="1" id="KW-1133">Transmembrane helix</keyword>
<evidence type="ECO:0000256" key="1">
    <source>
        <dbReference type="SAM" id="Phobius"/>
    </source>
</evidence>
<reference evidence="2 3" key="1">
    <citation type="submission" date="2019-07" db="EMBL/GenBank/DDBJ databases">
        <title>Whole genome shotgun sequence of Marinococcus halophilus NBRC 102359.</title>
        <authorList>
            <person name="Hosoyama A."/>
            <person name="Uohara A."/>
            <person name="Ohji S."/>
            <person name="Ichikawa N."/>
        </authorList>
    </citation>
    <scope>NUCLEOTIDE SEQUENCE [LARGE SCALE GENOMIC DNA]</scope>
    <source>
        <strain evidence="2 3">NBRC 102359</strain>
    </source>
</reference>